<feature type="chain" id="PRO_5044598268" evidence="2">
    <location>
        <begin position="23"/>
        <end position="121"/>
    </location>
</feature>
<dbReference type="Ensembl" id="ENSFHET00000014903.1">
    <property type="protein sequence ID" value="ENSFHEP00000021663.1"/>
    <property type="gene ID" value="ENSFHEG00000001559.1"/>
</dbReference>
<keyword evidence="1" id="KW-1015">Disulfide bond</keyword>
<organism evidence="4 5">
    <name type="scientific">Fundulus heteroclitus</name>
    <name type="common">Killifish</name>
    <name type="synonym">Mummichog</name>
    <dbReference type="NCBI Taxonomy" id="8078"/>
    <lineage>
        <taxon>Eukaryota</taxon>
        <taxon>Metazoa</taxon>
        <taxon>Chordata</taxon>
        <taxon>Craniata</taxon>
        <taxon>Vertebrata</taxon>
        <taxon>Euteleostomi</taxon>
        <taxon>Actinopterygii</taxon>
        <taxon>Neopterygii</taxon>
        <taxon>Teleostei</taxon>
        <taxon>Neoteleostei</taxon>
        <taxon>Acanthomorphata</taxon>
        <taxon>Ovalentaria</taxon>
        <taxon>Atherinomorphae</taxon>
        <taxon>Cyprinodontiformes</taxon>
        <taxon>Fundulidae</taxon>
        <taxon>Fundulus</taxon>
    </lineage>
</organism>
<evidence type="ECO:0000313" key="4">
    <source>
        <dbReference type="Ensembl" id="ENSFHEP00000021663.1"/>
    </source>
</evidence>
<evidence type="ECO:0000313" key="5">
    <source>
        <dbReference type="Proteomes" id="UP000265000"/>
    </source>
</evidence>
<dbReference type="InterPro" id="IPR007856">
    <property type="entry name" value="SapB_1"/>
</dbReference>
<evidence type="ECO:0000256" key="1">
    <source>
        <dbReference type="ARBA" id="ARBA00023157"/>
    </source>
</evidence>
<dbReference type="PANTHER" id="PTHR15541:SF2">
    <property type="entry name" value="GRANULYSIN"/>
    <property type="match status" value="1"/>
</dbReference>
<dbReference type="GeneTree" id="ENSGT00510000050935"/>
<dbReference type="InterPro" id="IPR038847">
    <property type="entry name" value="Granulysin-like"/>
</dbReference>
<accession>A0A3Q2Q4T3</accession>
<sequence>MKVSPFLLLCIFLACSVWMIQGRNLQVNIDDEELAEPNAKQQGIPGICWGCKWALNRVKKVLGKNSTVQAITQQLKSVCDKIGLLKSKCKKFVDKNLGVLVEELTTTDDVRTICVNAGACK</sequence>
<dbReference type="SMART" id="SM00741">
    <property type="entry name" value="SapB"/>
    <property type="match status" value="1"/>
</dbReference>
<protein>
    <submittedName>
        <fullName evidence="4">Antimicrobial peptide NK-lysin</fullName>
    </submittedName>
</protein>
<feature type="signal peptide" evidence="2">
    <location>
        <begin position="1"/>
        <end position="22"/>
    </location>
</feature>
<feature type="domain" description="Saposin B-type" evidence="3">
    <location>
        <begin position="44"/>
        <end position="121"/>
    </location>
</feature>
<dbReference type="Proteomes" id="UP000265000">
    <property type="component" value="Unplaced"/>
</dbReference>
<dbReference type="Ensembl" id="ENSFHET00000014908.1">
    <property type="protein sequence ID" value="ENSFHEP00000021692.1"/>
    <property type="gene ID" value="ENSFHEG00000001559.1"/>
</dbReference>
<proteinExistence type="predicted"/>
<dbReference type="PANTHER" id="PTHR15541">
    <property type="entry name" value="GRANULYSIN RELATED"/>
    <property type="match status" value="1"/>
</dbReference>
<dbReference type="PROSITE" id="PS50015">
    <property type="entry name" value="SAP_B"/>
    <property type="match status" value="1"/>
</dbReference>
<dbReference type="Pfam" id="PF05184">
    <property type="entry name" value="SapB_1"/>
    <property type="match status" value="1"/>
</dbReference>
<dbReference type="Gene3D" id="1.10.225.10">
    <property type="entry name" value="Saposin-like"/>
    <property type="match status" value="1"/>
</dbReference>
<evidence type="ECO:0000259" key="3">
    <source>
        <dbReference type="PROSITE" id="PS50015"/>
    </source>
</evidence>
<dbReference type="InterPro" id="IPR008139">
    <property type="entry name" value="SaposinB_dom"/>
</dbReference>
<dbReference type="SUPFAM" id="SSF47862">
    <property type="entry name" value="Saposin"/>
    <property type="match status" value="1"/>
</dbReference>
<dbReference type="PROSITE" id="PS51257">
    <property type="entry name" value="PROKAR_LIPOPROTEIN"/>
    <property type="match status" value="1"/>
</dbReference>
<keyword evidence="5" id="KW-1185">Reference proteome</keyword>
<dbReference type="AlphaFoldDB" id="A0A3Q2Q4T3"/>
<evidence type="ECO:0000256" key="2">
    <source>
        <dbReference type="SAM" id="SignalP"/>
    </source>
</evidence>
<name>A0A3Q2Q4T3_FUNHE</name>
<reference evidence="4" key="1">
    <citation type="submission" date="2025-05" db="UniProtKB">
        <authorList>
            <consortium name="Ensembl"/>
        </authorList>
    </citation>
    <scope>IDENTIFICATION</scope>
</reference>
<dbReference type="GO" id="GO:0006629">
    <property type="term" value="P:lipid metabolic process"/>
    <property type="evidence" value="ECO:0007669"/>
    <property type="project" value="InterPro"/>
</dbReference>
<keyword evidence="2" id="KW-0732">Signal</keyword>
<dbReference type="InterPro" id="IPR011001">
    <property type="entry name" value="Saposin-like"/>
</dbReference>
<dbReference type="GO" id="GO:0042742">
    <property type="term" value="P:defense response to bacterium"/>
    <property type="evidence" value="ECO:0007669"/>
    <property type="project" value="InterPro"/>
</dbReference>